<dbReference type="AlphaFoldDB" id="M3YSQ3"/>
<dbReference type="EMBL" id="AEYP01027421">
    <property type="status" value="NOT_ANNOTATED_CDS"/>
    <property type="molecule type" value="Genomic_DNA"/>
</dbReference>
<dbReference type="EMBL" id="AEYP01027419">
    <property type="status" value="NOT_ANNOTATED_CDS"/>
    <property type="molecule type" value="Genomic_DNA"/>
</dbReference>
<dbReference type="HOGENOM" id="CLU_1730842_0_0_1"/>
<reference evidence="2" key="1">
    <citation type="submission" date="2024-06" db="UniProtKB">
        <authorList>
            <consortium name="Ensembl"/>
        </authorList>
    </citation>
    <scope>IDENTIFICATION</scope>
</reference>
<dbReference type="EMBL" id="AEYP01027423">
    <property type="status" value="NOT_ANNOTATED_CDS"/>
    <property type="molecule type" value="Genomic_DNA"/>
</dbReference>
<dbReference type="Ensembl" id="ENSMPUT00000014594.1">
    <property type="protein sequence ID" value="ENSMPUP00000014363.1"/>
    <property type="gene ID" value="ENSMPUG00000014473.1"/>
</dbReference>
<feature type="region of interest" description="Disordered" evidence="1">
    <location>
        <begin position="119"/>
        <end position="151"/>
    </location>
</feature>
<evidence type="ECO:0000256" key="1">
    <source>
        <dbReference type="SAM" id="MobiDB-lite"/>
    </source>
</evidence>
<dbReference type="EMBL" id="AEYP01027420">
    <property type="status" value="NOT_ANNOTATED_CDS"/>
    <property type="molecule type" value="Genomic_DNA"/>
</dbReference>
<sequence length="151" mass="16453">MHEALRAYRSWTRGRKISRSWPQRLQRCLHKRRAPAEDGPEETFRDRPQCRSLGPKPKASAPALREAPPAPCRAPLPALGKGARPDTHCGCAPRPAAVALPASTPTEVLASHDSRVHTVHTEDTPGVTSSGEQGGLHSWASQDAFHTGHHF</sequence>
<evidence type="ECO:0000313" key="2">
    <source>
        <dbReference type="Ensembl" id="ENSMPUP00000014363.1"/>
    </source>
</evidence>
<feature type="region of interest" description="Disordered" evidence="1">
    <location>
        <begin position="31"/>
        <end position="89"/>
    </location>
</feature>
<dbReference type="EMBL" id="AEYP01027422">
    <property type="status" value="NOT_ANNOTATED_CDS"/>
    <property type="molecule type" value="Genomic_DNA"/>
</dbReference>
<dbReference type="EMBL" id="AEYP01027424">
    <property type="status" value="NOT_ANNOTATED_CDS"/>
    <property type="molecule type" value="Genomic_DNA"/>
</dbReference>
<protein>
    <submittedName>
        <fullName evidence="2">Uncharacterized protein</fullName>
    </submittedName>
</protein>
<dbReference type="EMBL" id="AEYP01027418">
    <property type="status" value="NOT_ANNOTATED_CDS"/>
    <property type="molecule type" value="Genomic_DNA"/>
</dbReference>
<accession>M3YSQ3</accession>
<dbReference type="InParanoid" id="M3YSQ3"/>
<name>M3YSQ3_MUSPF</name>
<proteinExistence type="predicted"/>
<organism evidence="2">
    <name type="scientific">Mustela putorius furo</name>
    <name type="common">European domestic ferret</name>
    <name type="synonym">Mustela furo</name>
    <dbReference type="NCBI Taxonomy" id="9669"/>
    <lineage>
        <taxon>Eukaryota</taxon>
        <taxon>Metazoa</taxon>
        <taxon>Chordata</taxon>
        <taxon>Craniata</taxon>
        <taxon>Vertebrata</taxon>
        <taxon>Euteleostomi</taxon>
        <taxon>Mammalia</taxon>
        <taxon>Eutheria</taxon>
        <taxon>Laurasiatheria</taxon>
        <taxon>Carnivora</taxon>
        <taxon>Caniformia</taxon>
        <taxon>Musteloidea</taxon>
        <taxon>Mustelidae</taxon>
        <taxon>Mustelinae</taxon>
        <taxon>Mustela</taxon>
    </lineage>
</organism>